<evidence type="ECO:0000313" key="1">
    <source>
        <dbReference type="EMBL" id="GGZ40711.1"/>
    </source>
</evidence>
<name>A0A918QBA1_9ACTN</name>
<dbReference type="RefSeq" id="WP_189866712.1">
    <property type="nucleotide sequence ID" value="NZ_BMVW01000024.1"/>
</dbReference>
<proteinExistence type="predicted"/>
<keyword evidence="2" id="KW-1185">Reference proteome</keyword>
<organism evidence="1 2">
    <name type="scientific">Streptomyces poonensis</name>
    <dbReference type="NCBI Taxonomy" id="68255"/>
    <lineage>
        <taxon>Bacteria</taxon>
        <taxon>Bacillati</taxon>
        <taxon>Actinomycetota</taxon>
        <taxon>Actinomycetes</taxon>
        <taxon>Kitasatosporales</taxon>
        <taxon>Streptomycetaceae</taxon>
        <taxon>Streptomyces</taxon>
    </lineage>
</organism>
<dbReference type="EMBL" id="BMVW01000024">
    <property type="protein sequence ID" value="GGZ40711.1"/>
    <property type="molecule type" value="Genomic_DNA"/>
</dbReference>
<comment type="caution">
    <text evidence="1">The sequence shown here is derived from an EMBL/GenBank/DDBJ whole genome shotgun (WGS) entry which is preliminary data.</text>
</comment>
<dbReference type="AlphaFoldDB" id="A0A918QBA1"/>
<sequence length="443" mass="47543">MNKESFTVMGGGLLREALGAWRAGNRAFSVLYAGIACEHMLKAVLCHHDPVLISDKGDMAHRFHALGFGEADGAKPLKQAKTIGMAEAFRSAEIVMRGNMPISYKAFEPVMESRNGRAHSAWHDDQVTEQVVALSVKVADAIRNELSIASDDFWGEFDGVYTDLAKVAALPVKVERPDIETAATKLIAAEEEHAFHAGAVAGQMAASVALRGSHERSGEEQETVQEFSSRAAVGTALQCSGLRAQRAAVALLESYEVLPLDRHPVGGTRLKEFPYYLPGRRAEQARTALAVKTMVARRVAAGFQKGCSIGSSDAAKVLSSAYSSSVRMVASGSLEAVAKVIASVFEYGTVGAAPFTDDVESLGWMFHCPACGAWGDMYGNVEQEECPCGGHPNCQSSDGFRTITTPRKFYCTACSLTLDDKEELEAAALPSEEEDLDEKCPHG</sequence>
<reference evidence="1" key="1">
    <citation type="journal article" date="2014" name="Int. J. Syst. Evol. Microbiol.">
        <title>Complete genome sequence of Corynebacterium casei LMG S-19264T (=DSM 44701T), isolated from a smear-ripened cheese.</title>
        <authorList>
            <consortium name="US DOE Joint Genome Institute (JGI-PGF)"/>
            <person name="Walter F."/>
            <person name="Albersmeier A."/>
            <person name="Kalinowski J."/>
            <person name="Ruckert C."/>
        </authorList>
    </citation>
    <scope>NUCLEOTIDE SEQUENCE</scope>
    <source>
        <strain evidence="1">JCM 4815</strain>
    </source>
</reference>
<gene>
    <name evidence="1" type="ORF">GCM10010365_71840</name>
</gene>
<reference evidence="1" key="2">
    <citation type="submission" date="2020-09" db="EMBL/GenBank/DDBJ databases">
        <authorList>
            <person name="Sun Q."/>
            <person name="Ohkuma M."/>
        </authorList>
    </citation>
    <scope>NUCLEOTIDE SEQUENCE</scope>
    <source>
        <strain evidence="1">JCM 4815</strain>
    </source>
</reference>
<dbReference type="Proteomes" id="UP000622166">
    <property type="component" value="Unassembled WGS sequence"/>
</dbReference>
<protein>
    <submittedName>
        <fullName evidence="1">Uncharacterized protein</fullName>
    </submittedName>
</protein>
<evidence type="ECO:0000313" key="2">
    <source>
        <dbReference type="Proteomes" id="UP000622166"/>
    </source>
</evidence>
<accession>A0A918QBA1</accession>